<comment type="similarity">
    <text evidence="2">Belongs to the monovalent cation:proton antiporter 2 (CPA2) transporter (TC 2.A.37) family.</text>
</comment>
<keyword evidence="9 11" id="KW-0472">Membrane</keyword>
<feature type="transmembrane region" description="Helical" evidence="11">
    <location>
        <begin position="304"/>
        <end position="326"/>
    </location>
</feature>
<keyword evidence="8" id="KW-0406">Ion transport</keyword>
<keyword evidence="4" id="KW-0050">Antiport</keyword>
<evidence type="ECO:0000256" key="7">
    <source>
        <dbReference type="ARBA" id="ARBA00023053"/>
    </source>
</evidence>
<sequence length="412" mass="43476">MSSTVQLILLLLVLIGVAKIGGALSAALGQPTVLGKLLAGVLLGPSLINVMHWEIFQSSDLKSTIHYLSELGVIFLMFIAGLRIEAHELREAGKAATWTAILGVVIPFLGGLLSALAFGYGLIPAIFVGLLLTATSVSISAQTLLELGRLKSRVGTTLLGAAVLDDIIGLLLLSIFMATQTSDGNFMTIVWTIVRLVGFLAVAWFLGQRYLPRMLERVKKMRTNEPVLTFAVLVVLGLAFTAETVGHLAAITGAFMAGILLSHTDVRDEIDRSISSFTYAVLVPIFFIGIGLNTDLSSLSGAAIPMAIILCIVAIGTKIVGCGLGAKIAGLNQREAIQVGCGMISRGEVGLIVASLGVQNQIVDTNVFSLTVAVVLVTTLVTPILLKWSFKTEPLPSLHLALEPEDEVLAIG</sequence>
<feature type="transmembrane region" description="Helical" evidence="11">
    <location>
        <begin position="367"/>
        <end position="386"/>
    </location>
</feature>
<feature type="transmembrane region" description="Helical" evidence="11">
    <location>
        <begin position="65"/>
        <end position="84"/>
    </location>
</feature>
<dbReference type="EMBL" id="BAABRU010000012">
    <property type="protein sequence ID" value="GAA5529696.1"/>
    <property type="molecule type" value="Genomic_DNA"/>
</dbReference>
<dbReference type="RefSeq" id="WP_345723293.1">
    <property type="nucleotide sequence ID" value="NZ_BAABRU010000012.1"/>
</dbReference>
<keyword evidence="5 11" id="KW-0812">Transmembrane</keyword>
<comment type="subcellular location">
    <subcellularLocation>
        <location evidence="1">Membrane</location>
        <topology evidence="1">Multi-pass membrane protein</topology>
    </subcellularLocation>
</comment>
<dbReference type="Pfam" id="PF00999">
    <property type="entry name" value="Na_H_Exchanger"/>
    <property type="match status" value="1"/>
</dbReference>
<dbReference type="InterPro" id="IPR038770">
    <property type="entry name" value="Na+/solute_symporter_sf"/>
</dbReference>
<name>A0ABP9X2R7_9CHLR</name>
<feature type="transmembrane region" description="Helical" evidence="11">
    <location>
        <begin position="189"/>
        <end position="207"/>
    </location>
</feature>
<evidence type="ECO:0000256" key="8">
    <source>
        <dbReference type="ARBA" id="ARBA00023065"/>
    </source>
</evidence>
<keyword evidence="10" id="KW-0739">Sodium transport</keyword>
<evidence type="ECO:0000256" key="2">
    <source>
        <dbReference type="ARBA" id="ARBA00005551"/>
    </source>
</evidence>
<evidence type="ECO:0000259" key="12">
    <source>
        <dbReference type="Pfam" id="PF00999"/>
    </source>
</evidence>
<accession>A0ABP9X2R7</accession>
<evidence type="ECO:0000313" key="14">
    <source>
        <dbReference type="Proteomes" id="UP001428290"/>
    </source>
</evidence>
<reference evidence="13 14" key="1">
    <citation type="submission" date="2024-02" db="EMBL/GenBank/DDBJ databases">
        <title>Herpetosiphon gulosus NBRC 112829.</title>
        <authorList>
            <person name="Ichikawa N."/>
            <person name="Katano-Makiyama Y."/>
            <person name="Hidaka K."/>
        </authorList>
    </citation>
    <scope>NUCLEOTIDE SEQUENCE [LARGE SCALE GENOMIC DNA]</scope>
    <source>
        <strain evidence="13 14">NBRC 112829</strain>
    </source>
</reference>
<proteinExistence type="inferred from homology"/>
<dbReference type="InterPro" id="IPR006153">
    <property type="entry name" value="Cation/H_exchanger_TM"/>
</dbReference>
<evidence type="ECO:0000256" key="5">
    <source>
        <dbReference type="ARBA" id="ARBA00022692"/>
    </source>
</evidence>
<feature type="transmembrane region" description="Helical" evidence="11">
    <location>
        <begin position="273"/>
        <end position="292"/>
    </location>
</feature>
<keyword evidence="14" id="KW-1185">Reference proteome</keyword>
<protein>
    <submittedName>
        <fullName evidence="13">Na(+)/H(+)-K(+) antiporter GerN</fullName>
    </submittedName>
</protein>
<feature type="transmembrane region" description="Helical" evidence="11">
    <location>
        <begin position="122"/>
        <end position="145"/>
    </location>
</feature>
<dbReference type="PANTHER" id="PTHR43562:SF3">
    <property type="entry name" value="SODIUM ION_PROTON EXCHANGER (EUROFUNG)"/>
    <property type="match status" value="1"/>
</dbReference>
<evidence type="ECO:0000256" key="11">
    <source>
        <dbReference type="SAM" id="Phobius"/>
    </source>
</evidence>
<keyword evidence="7" id="KW-0915">Sodium</keyword>
<keyword evidence="6 11" id="KW-1133">Transmembrane helix</keyword>
<organism evidence="13 14">
    <name type="scientific">Herpetosiphon gulosus</name>
    <dbReference type="NCBI Taxonomy" id="1973496"/>
    <lineage>
        <taxon>Bacteria</taxon>
        <taxon>Bacillati</taxon>
        <taxon>Chloroflexota</taxon>
        <taxon>Chloroflexia</taxon>
        <taxon>Herpetosiphonales</taxon>
        <taxon>Herpetosiphonaceae</taxon>
        <taxon>Herpetosiphon</taxon>
    </lineage>
</organism>
<evidence type="ECO:0000256" key="4">
    <source>
        <dbReference type="ARBA" id="ARBA00022449"/>
    </source>
</evidence>
<evidence type="ECO:0000256" key="6">
    <source>
        <dbReference type="ARBA" id="ARBA00022989"/>
    </source>
</evidence>
<dbReference type="Proteomes" id="UP001428290">
    <property type="component" value="Unassembled WGS sequence"/>
</dbReference>
<evidence type="ECO:0000256" key="1">
    <source>
        <dbReference type="ARBA" id="ARBA00004141"/>
    </source>
</evidence>
<dbReference type="Gene3D" id="1.20.1530.20">
    <property type="match status" value="1"/>
</dbReference>
<gene>
    <name evidence="13" type="primary">gerN_1</name>
    <name evidence="13" type="ORF">Hgul01_03510</name>
</gene>
<feature type="transmembrane region" description="Helical" evidence="11">
    <location>
        <begin position="96"/>
        <end position="116"/>
    </location>
</feature>
<evidence type="ECO:0000256" key="10">
    <source>
        <dbReference type="ARBA" id="ARBA00023201"/>
    </source>
</evidence>
<evidence type="ECO:0000256" key="3">
    <source>
        <dbReference type="ARBA" id="ARBA00022448"/>
    </source>
</evidence>
<feature type="transmembrane region" description="Helical" evidence="11">
    <location>
        <begin position="157"/>
        <end position="177"/>
    </location>
</feature>
<feature type="domain" description="Cation/H+ exchanger transmembrane" evidence="12">
    <location>
        <begin position="18"/>
        <end position="390"/>
    </location>
</feature>
<feature type="transmembrane region" description="Helical" evidence="11">
    <location>
        <begin position="228"/>
        <end position="261"/>
    </location>
</feature>
<dbReference type="PANTHER" id="PTHR43562">
    <property type="entry name" value="NAPA-TYPE SODIUM/HYDROGEN ANTIPORTER"/>
    <property type="match status" value="1"/>
</dbReference>
<comment type="caution">
    <text evidence="13">The sequence shown here is derived from an EMBL/GenBank/DDBJ whole genome shotgun (WGS) entry which is preliminary data.</text>
</comment>
<evidence type="ECO:0000313" key="13">
    <source>
        <dbReference type="EMBL" id="GAA5529696.1"/>
    </source>
</evidence>
<evidence type="ECO:0000256" key="9">
    <source>
        <dbReference type="ARBA" id="ARBA00023136"/>
    </source>
</evidence>
<keyword evidence="3" id="KW-0813">Transport</keyword>